<organism evidence="1 2">
    <name type="scientific">Kocuria flava</name>
    <dbReference type="NCBI Taxonomy" id="446860"/>
    <lineage>
        <taxon>Bacteria</taxon>
        <taxon>Bacillati</taxon>
        <taxon>Actinomycetota</taxon>
        <taxon>Actinomycetes</taxon>
        <taxon>Micrococcales</taxon>
        <taxon>Micrococcaceae</taxon>
        <taxon>Kocuria</taxon>
    </lineage>
</organism>
<sequence>MQLYFVIFHSGLHDLADLLRLMTNLSKSTAHFRESFLHLGHALQGARLPVVVFDHDVSPSERGVVQRFL</sequence>
<dbReference type="EMBL" id="LOMZ01000004">
    <property type="protein sequence ID" value="PLC10769.1"/>
    <property type="molecule type" value="Genomic_DNA"/>
</dbReference>
<gene>
    <name evidence="1" type="ORF">AUQ48_17125</name>
</gene>
<evidence type="ECO:0000313" key="2">
    <source>
        <dbReference type="Proteomes" id="UP000234632"/>
    </source>
</evidence>
<comment type="caution">
    <text evidence="1">The sequence shown here is derived from an EMBL/GenBank/DDBJ whole genome shotgun (WGS) entry which is preliminary data.</text>
</comment>
<dbReference type="Proteomes" id="UP000234632">
    <property type="component" value="Unassembled WGS sequence"/>
</dbReference>
<name>A0A2N4SXT9_9MICC</name>
<proteinExistence type="predicted"/>
<reference evidence="1 2" key="1">
    <citation type="submission" date="2015-12" db="EMBL/GenBank/DDBJ databases">
        <authorList>
            <person name="Shamseldin A."/>
            <person name="Moawad H."/>
            <person name="Abd El-Rahim W.M."/>
            <person name="Sadowsky M.J."/>
        </authorList>
    </citation>
    <scope>NUCLEOTIDE SEQUENCE [LARGE SCALE GENOMIC DNA]</scope>
    <source>
        <strain evidence="1 2">S43</strain>
    </source>
</reference>
<dbReference type="AlphaFoldDB" id="A0A2N4SXT9"/>
<protein>
    <submittedName>
        <fullName evidence="1">Uncharacterized protein</fullName>
    </submittedName>
</protein>
<evidence type="ECO:0000313" key="1">
    <source>
        <dbReference type="EMBL" id="PLC10769.1"/>
    </source>
</evidence>
<accession>A0A2N4SXT9</accession>